<feature type="compositionally biased region" description="Basic and acidic residues" evidence="2">
    <location>
        <begin position="631"/>
        <end position="648"/>
    </location>
</feature>
<evidence type="ECO:0000256" key="2">
    <source>
        <dbReference type="SAM" id="MobiDB-lite"/>
    </source>
</evidence>
<feature type="compositionally biased region" description="Basic and acidic residues" evidence="2">
    <location>
        <begin position="589"/>
        <end position="608"/>
    </location>
</feature>
<protein>
    <recommendedName>
        <fullName evidence="3">PB1 domain-containing protein</fullName>
    </recommendedName>
</protein>
<feature type="compositionally biased region" description="Polar residues" evidence="2">
    <location>
        <begin position="114"/>
        <end position="123"/>
    </location>
</feature>
<feature type="compositionally biased region" description="Polar residues" evidence="2">
    <location>
        <begin position="823"/>
        <end position="843"/>
    </location>
</feature>
<feature type="region of interest" description="Disordered" evidence="2">
    <location>
        <begin position="102"/>
        <end position="123"/>
    </location>
</feature>
<feature type="region of interest" description="Disordered" evidence="2">
    <location>
        <begin position="251"/>
        <end position="286"/>
    </location>
</feature>
<reference evidence="4 5" key="1">
    <citation type="submission" date="2021-08" db="EMBL/GenBank/DDBJ databases">
        <title>Draft Genome Sequence of Phanerochaete sordida strain YK-624.</title>
        <authorList>
            <person name="Mori T."/>
            <person name="Dohra H."/>
            <person name="Suzuki T."/>
            <person name="Kawagishi H."/>
            <person name="Hirai H."/>
        </authorList>
    </citation>
    <scope>NUCLEOTIDE SEQUENCE [LARGE SCALE GENOMIC DNA]</scope>
    <source>
        <strain evidence="4 5">YK-624</strain>
    </source>
</reference>
<dbReference type="OrthoDB" id="661148at2759"/>
<name>A0A9P3G3F9_9APHY</name>
<feature type="compositionally biased region" description="Pro residues" evidence="2">
    <location>
        <begin position="566"/>
        <end position="575"/>
    </location>
</feature>
<dbReference type="SUPFAM" id="SSF54277">
    <property type="entry name" value="CAD &amp; PB1 domains"/>
    <property type="match status" value="1"/>
</dbReference>
<feature type="coiled-coil region" evidence="1">
    <location>
        <begin position="347"/>
        <end position="374"/>
    </location>
</feature>
<accession>A0A9P3G3F9</accession>
<feature type="compositionally biased region" description="Pro residues" evidence="2">
    <location>
        <begin position="477"/>
        <end position="533"/>
    </location>
</feature>
<evidence type="ECO:0000313" key="5">
    <source>
        <dbReference type="Proteomes" id="UP000703269"/>
    </source>
</evidence>
<feature type="region of interest" description="Disordered" evidence="2">
    <location>
        <begin position="178"/>
        <end position="222"/>
    </location>
</feature>
<comment type="caution">
    <text evidence="4">The sequence shown here is derived from an EMBL/GenBank/DDBJ whole genome shotgun (WGS) entry which is preliminary data.</text>
</comment>
<dbReference type="EMBL" id="BPQB01000007">
    <property type="protein sequence ID" value="GJE87561.1"/>
    <property type="molecule type" value="Genomic_DNA"/>
</dbReference>
<sequence length="843" mass="90995">MQAGTLFKFTKPPDGLTRRVMFYNQPAWDELADKIQSLYGVPKDKVGVSYLDVDGDEVTLSSQEELQDYYKFNLPAVRGFGQSGEALKAIRFTVRDLGIARDADPDKPLPRTPSAGSALNDNRNTFGVANPFTSIFDAGDDWEPINAFTAGPAPSMFIPIIPEESPAPHAFLEPVPSDAASTVKDHDSDTASTVTETDTGTLHRVDKGKRKATVEDVSDDDDEVASTVSLVASNSPEKPAIHVASHVGTEDTFGARQPADPEPEPEATPKPLEKEVIPDVDDPPLPELEDIQAAPHPNASLANDIARLLNTFSSVLSSHPELSEGVRNVVRNATNGAYWTAHRDAVARAAEEVRRNAEQSVQDARRVAEDAHRAAEEAAGRRVAEALGSIVRTINQYTGQPTAAPEVNTTSEGPITSTPVAARNPEEAPRRRPVPPRRPTYRHSWFGPGASDPLDPHFEPFFSAEGDMHRPSRGMFFPPPPHGPYNAPPGPPPPPLPQFLPTPLPPPHSRPPFQMPPPPPPRHPMPGAWPPPAFMAGMRGGWGNWGASDTSATRVPEHGGSSAAYAPPPPPPPAQTEPELSAKDALQAAKEKYKAEKERYRRERELRRLTKKRMMNTSSETESQPLLNKDAPPREEPEPDYTEVRGPKEPPAASSTTHTEEPETQIVSNARGGFPQLEMISLSPRRHHTMHATGRHGHGGRHAYGRPNIMYPPPPPPPPIAPVSVPQVPIPPPPPSHPLFAAGNPFAARPANGKLSQSVTHRLAEMGFTAAGYPNLPSKVNAQVARFESTRQDAAGSDVSRDAEDSVVAEIVEELLSAPTPGPSTAGSGNLRRSNTTVPGSWN</sequence>
<dbReference type="Proteomes" id="UP000703269">
    <property type="component" value="Unassembled WGS sequence"/>
</dbReference>
<feature type="region of interest" description="Disordered" evidence="2">
    <location>
        <begin position="401"/>
        <end position="439"/>
    </location>
</feature>
<dbReference type="AlphaFoldDB" id="A0A9P3G3F9"/>
<dbReference type="Gene3D" id="3.10.20.90">
    <property type="entry name" value="Phosphatidylinositol 3-kinase Catalytic Subunit, Chain A, domain 1"/>
    <property type="match status" value="1"/>
</dbReference>
<evidence type="ECO:0000256" key="1">
    <source>
        <dbReference type="SAM" id="Coils"/>
    </source>
</evidence>
<feature type="region of interest" description="Disordered" evidence="2">
    <location>
        <begin position="470"/>
        <end position="674"/>
    </location>
</feature>
<proteinExistence type="predicted"/>
<keyword evidence="1" id="KW-0175">Coiled coil</keyword>
<organism evidence="4 5">
    <name type="scientific">Phanerochaete sordida</name>
    <dbReference type="NCBI Taxonomy" id="48140"/>
    <lineage>
        <taxon>Eukaryota</taxon>
        <taxon>Fungi</taxon>
        <taxon>Dikarya</taxon>
        <taxon>Basidiomycota</taxon>
        <taxon>Agaricomycotina</taxon>
        <taxon>Agaricomycetes</taxon>
        <taxon>Polyporales</taxon>
        <taxon>Phanerochaetaceae</taxon>
        <taxon>Phanerochaete</taxon>
    </lineage>
</organism>
<gene>
    <name evidence="4" type="ORF">PsYK624_036440</name>
</gene>
<feature type="compositionally biased region" description="Polar residues" evidence="2">
    <location>
        <begin position="615"/>
        <end position="626"/>
    </location>
</feature>
<evidence type="ECO:0000259" key="3">
    <source>
        <dbReference type="Pfam" id="PF00564"/>
    </source>
</evidence>
<dbReference type="Pfam" id="PF00564">
    <property type="entry name" value="PB1"/>
    <property type="match status" value="1"/>
</dbReference>
<keyword evidence="5" id="KW-1185">Reference proteome</keyword>
<feature type="domain" description="PB1" evidence="3">
    <location>
        <begin position="17"/>
        <end position="68"/>
    </location>
</feature>
<evidence type="ECO:0000313" key="4">
    <source>
        <dbReference type="EMBL" id="GJE87561.1"/>
    </source>
</evidence>
<feature type="region of interest" description="Disordered" evidence="2">
    <location>
        <begin position="815"/>
        <end position="843"/>
    </location>
</feature>
<dbReference type="InterPro" id="IPR000270">
    <property type="entry name" value="PB1_dom"/>
</dbReference>
<feature type="compositionally biased region" description="Polar residues" evidence="2">
    <location>
        <begin position="190"/>
        <end position="200"/>
    </location>
</feature>
<feature type="compositionally biased region" description="Polar residues" evidence="2">
    <location>
        <begin position="401"/>
        <end position="418"/>
    </location>
</feature>